<feature type="binding site" evidence="8">
    <location>
        <position position="309"/>
    </location>
    <ligand>
        <name>Fe cation</name>
        <dbReference type="ChEBI" id="CHEBI:24875"/>
    </ligand>
</feature>
<accession>A0A0K1PTR1</accession>
<feature type="binding site" evidence="8">
    <location>
        <position position="111"/>
    </location>
    <ligand>
        <name>Fe cation</name>
        <dbReference type="ChEBI" id="CHEBI:24875"/>
    </ligand>
</feature>
<keyword evidence="6 8" id="KW-0012">Acyltransferase</keyword>
<dbReference type="GO" id="GO:0005737">
    <property type="term" value="C:cytoplasm"/>
    <property type="evidence" value="ECO:0007669"/>
    <property type="project" value="UniProtKB-SubCell"/>
</dbReference>
<dbReference type="SUPFAM" id="SSF53067">
    <property type="entry name" value="Actin-like ATPase domain"/>
    <property type="match status" value="1"/>
</dbReference>
<dbReference type="PATRIC" id="fig|1391654.3.peg.3451"/>
<gene>
    <name evidence="8" type="primary">tsaD</name>
    <name evidence="10" type="ORF">AKJ09_03410</name>
</gene>
<name>A0A0K1PTR1_9BACT</name>
<dbReference type="RefSeq" id="WP_146647989.1">
    <property type="nucleotide sequence ID" value="NZ_CP012333.1"/>
</dbReference>
<sequence length="354" mass="36845">MRVLGIESSCDETGAAVVDETGRVLSDVVQSQVTLHAPYGGVIPELASRDHLKNSGPVVREALERAGTKLEELDGIAVTNRPGLVGALLVGLQTAKGLAWSRGLPLVGVDHLVGHLLAVFLRRGESGEAPPSYPFVALLASGGHTAIYRVDGPRAADVRELGGTRDDAAGEAFDKVGKLLGLGYPGGPIIDRLAKQGDPKAIPFTLPMGHTRSFEFSFSGIKTQVAQLVREKGVPQGEKPLADVCASFQAAVTSVLAKKLVAAAVREGVSTVVIGGGVAANRELRQRVGALAAEHGIRAVLPELASCTDNAAMIAYAGLMRLQAGERDGYELLATSATSLPKTTRKGRGSRDAV</sequence>
<feature type="binding site" evidence="8">
    <location>
        <position position="191"/>
    </location>
    <ligand>
        <name>substrate</name>
    </ligand>
</feature>
<dbReference type="FunFam" id="3.30.420.40:FF:000040">
    <property type="entry name" value="tRNA N6-adenosine threonylcarbamoyltransferase"/>
    <property type="match status" value="1"/>
</dbReference>
<evidence type="ECO:0000256" key="5">
    <source>
        <dbReference type="ARBA" id="ARBA00023004"/>
    </source>
</evidence>
<dbReference type="InterPro" id="IPR000905">
    <property type="entry name" value="Gcp-like_dom"/>
</dbReference>
<comment type="catalytic activity">
    <reaction evidence="7 8">
        <text>L-threonylcarbamoyladenylate + adenosine(37) in tRNA = N(6)-L-threonylcarbamoyladenosine(37) in tRNA + AMP + H(+)</text>
        <dbReference type="Rhea" id="RHEA:37059"/>
        <dbReference type="Rhea" id="RHEA-COMP:10162"/>
        <dbReference type="Rhea" id="RHEA-COMP:10163"/>
        <dbReference type="ChEBI" id="CHEBI:15378"/>
        <dbReference type="ChEBI" id="CHEBI:73682"/>
        <dbReference type="ChEBI" id="CHEBI:74411"/>
        <dbReference type="ChEBI" id="CHEBI:74418"/>
        <dbReference type="ChEBI" id="CHEBI:456215"/>
        <dbReference type="EC" id="2.3.1.234"/>
    </reaction>
</comment>
<keyword evidence="4 8" id="KW-0479">Metal-binding</keyword>
<feature type="binding site" evidence="8">
    <location>
        <position position="281"/>
    </location>
    <ligand>
        <name>substrate</name>
    </ligand>
</feature>
<evidence type="ECO:0000256" key="7">
    <source>
        <dbReference type="ARBA" id="ARBA00048117"/>
    </source>
</evidence>
<evidence type="ECO:0000313" key="10">
    <source>
        <dbReference type="EMBL" id="AKU96746.1"/>
    </source>
</evidence>
<feature type="binding site" evidence="8">
    <location>
        <position position="174"/>
    </location>
    <ligand>
        <name>substrate</name>
    </ligand>
</feature>
<feature type="binding site" evidence="8">
    <location>
        <position position="115"/>
    </location>
    <ligand>
        <name>Fe cation</name>
        <dbReference type="ChEBI" id="CHEBI:24875"/>
    </ligand>
</feature>
<keyword evidence="2 8" id="KW-0808">Transferase</keyword>
<dbReference type="InterPro" id="IPR022450">
    <property type="entry name" value="TsaD"/>
</dbReference>
<evidence type="ECO:0000256" key="6">
    <source>
        <dbReference type="ARBA" id="ARBA00023315"/>
    </source>
</evidence>
<proteinExistence type="inferred from homology"/>
<evidence type="ECO:0000256" key="4">
    <source>
        <dbReference type="ARBA" id="ARBA00022723"/>
    </source>
</evidence>
<evidence type="ECO:0000256" key="1">
    <source>
        <dbReference type="ARBA" id="ARBA00022490"/>
    </source>
</evidence>
<dbReference type="KEGG" id="llu:AKJ09_03410"/>
<dbReference type="Gene3D" id="3.30.420.40">
    <property type="match status" value="2"/>
</dbReference>
<feature type="binding site" evidence="8">
    <location>
        <begin position="139"/>
        <end position="143"/>
    </location>
    <ligand>
        <name>substrate</name>
    </ligand>
</feature>
<dbReference type="PRINTS" id="PR00789">
    <property type="entry name" value="OSIALOPTASE"/>
</dbReference>
<evidence type="ECO:0000256" key="2">
    <source>
        <dbReference type="ARBA" id="ARBA00022679"/>
    </source>
</evidence>
<dbReference type="Proteomes" id="UP000064967">
    <property type="component" value="Chromosome"/>
</dbReference>
<dbReference type="GO" id="GO:0005506">
    <property type="term" value="F:iron ion binding"/>
    <property type="evidence" value="ECO:0007669"/>
    <property type="project" value="UniProtKB-UniRule"/>
</dbReference>
<comment type="subcellular location">
    <subcellularLocation>
        <location evidence="8">Cytoplasm</location>
    </subcellularLocation>
</comment>
<feature type="domain" description="Gcp-like" evidence="9">
    <location>
        <begin position="24"/>
        <end position="316"/>
    </location>
</feature>
<protein>
    <recommendedName>
        <fullName evidence="8">tRNA N6-adenosine threonylcarbamoyltransferase</fullName>
        <ecNumber evidence="8">2.3.1.234</ecNumber>
    </recommendedName>
    <alternativeName>
        <fullName evidence="8">N6-L-threonylcarbamoyladenine synthase</fullName>
        <shortName evidence="8">t(6)A synthase</shortName>
    </alternativeName>
    <alternativeName>
        <fullName evidence="8">t(6)A37 threonylcarbamoyladenosine biosynthesis protein TsaD</fullName>
    </alternativeName>
    <alternativeName>
        <fullName evidence="8">tRNA threonylcarbamoyladenosine biosynthesis protein TsaD</fullName>
    </alternativeName>
</protein>
<dbReference type="CDD" id="cd24133">
    <property type="entry name" value="ASKHA_NBD_TsaD_bac"/>
    <property type="match status" value="1"/>
</dbReference>
<dbReference type="GO" id="GO:0061711">
    <property type="term" value="F:tRNA N(6)-L-threonylcarbamoyladenine synthase activity"/>
    <property type="evidence" value="ECO:0007669"/>
    <property type="project" value="UniProtKB-EC"/>
</dbReference>
<dbReference type="OrthoDB" id="9806197at2"/>
<keyword evidence="5 8" id="KW-0408">Iron</keyword>
<comment type="function">
    <text evidence="8">Required for the formation of a threonylcarbamoyl group on adenosine at position 37 (t(6)A37) in tRNAs that read codons beginning with adenine. Is involved in the transfer of the threonylcarbamoyl moiety of threonylcarbamoyl-AMP (TC-AMP) to the N6 group of A37, together with TsaE and TsaB. TsaD likely plays a direct catalytic role in this reaction.</text>
</comment>
<keyword evidence="1 8" id="KW-0963">Cytoplasm</keyword>
<dbReference type="STRING" id="1391654.AKJ09_03410"/>
<reference evidence="10 11" key="1">
    <citation type="submission" date="2015-08" db="EMBL/GenBank/DDBJ databases">
        <authorList>
            <person name="Babu N.S."/>
            <person name="Beckwith C.J."/>
            <person name="Beseler K.G."/>
            <person name="Brison A."/>
            <person name="Carone J.V."/>
            <person name="Caskin T.P."/>
            <person name="Diamond M."/>
            <person name="Durham M.E."/>
            <person name="Foxe J.M."/>
            <person name="Go M."/>
            <person name="Henderson B.A."/>
            <person name="Jones I.B."/>
            <person name="McGettigan J.A."/>
            <person name="Micheletti S.J."/>
            <person name="Nasrallah M.E."/>
            <person name="Ortiz D."/>
            <person name="Piller C.R."/>
            <person name="Privatt S.R."/>
            <person name="Schneider S.L."/>
            <person name="Sharp S."/>
            <person name="Smith T.C."/>
            <person name="Stanton J.D."/>
            <person name="Ullery H.E."/>
            <person name="Wilson R.J."/>
            <person name="Serrano M.G."/>
            <person name="Buck G."/>
            <person name="Lee V."/>
            <person name="Wang Y."/>
            <person name="Carvalho R."/>
            <person name="Voegtly L."/>
            <person name="Shi R."/>
            <person name="Duckworth R."/>
            <person name="Johnson A."/>
            <person name="Loviza R."/>
            <person name="Walstead R."/>
            <person name="Shah Z."/>
            <person name="Kiflezghi M."/>
            <person name="Wade K."/>
            <person name="Ball S.L."/>
            <person name="Bradley K.W."/>
            <person name="Asai D.J."/>
            <person name="Bowman C.A."/>
            <person name="Russell D.A."/>
            <person name="Pope W.H."/>
            <person name="Jacobs-Sera D."/>
            <person name="Hendrix R.W."/>
            <person name="Hatfull G.F."/>
        </authorList>
    </citation>
    <scope>NUCLEOTIDE SEQUENCE [LARGE SCALE GENOMIC DNA]</scope>
    <source>
        <strain evidence="10 11">DSM 27648</strain>
    </source>
</reference>
<dbReference type="FunFam" id="3.30.420.40:FF:000012">
    <property type="entry name" value="tRNA N6-adenosine threonylcarbamoyltransferase"/>
    <property type="match status" value="1"/>
</dbReference>
<dbReference type="Pfam" id="PF00814">
    <property type="entry name" value="TsaD"/>
    <property type="match status" value="1"/>
</dbReference>
<evidence type="ECO:0000256" key="8">
    <source>
        <dbReference type="HAMAP-Rule" id="MF_01445"/>
    </source>
</evidence>
<dbReference type="PANTHER" id="PTHR11735">
    <property type="entry name" value="TRNA N6-ADENOSINE THREONYLCARBAMOYLTRANSFERASE"/>
    <property type="match status" value="1"/>
</dbReference>
<dbReference type="AlphaFoldDB" id="A0A0K1PTR1"/>
<feature type="binding site" evidence="8">
    <location>
        <position position="187"/>
    </location>
    <ligand>
        <name>substrate</name>
    </ligand>
</feature>
<organism evidence="10 11">
    <name type="scientific">Labilithrix luteola</name>
    <dbReference type="NCBI Taxonomy" id="1391654"/>
    <lineage>
        <taxon>Bacteria</taxon>
        <taxon>Pseudomonadati</taxon>
        <taxon>Myxococcota</taxon>
        <taxon>Polyangia</taxon>
        <taxon>Polyangiales</taxon>
        <taxon>Labilitrichaceae</taxon>
        <taxon>Labilithrix</taxon>
    </lineage>
</organism>
<evidence type="ECO:0000256" key="3">
    <source>
        <dbReference type="ARBA" id="ARBA00022694"/>
    </source>
</evidence>
<dbReference type="HAMAP" id="MF_01445">
    <property type="entry name" value="TsaD"/>
    <property type="match status" value="1"/>
</dbReference>
<comment type="similarity">
    <text evidence="8">Belongs to the KAE1 / TsaD family.</text>
</comment>
<dbReference type="GO" id="GO:0002949">
    <property type="term" value="P:tRNA threonylcarbamoyladenosine modification"/>
    <property type="evidence" value="ECO:0007669"/>
    <property type="project" value="UniProtKB-UniRule"/>
</dbReference>
<comment type="cofactor">
    <cofactor evidence="8">
        <name>Fe(2+)</name>
        <dbReference type="ChEBI" id="CHEBI:29033"/>
    </cofactor>
    <text evidence="8">Binds 1 Fe(2+) ion per subunit.</text>
</comment>
<keyword evidence="11" id="KW-1185">Reference proteome</keyword>
<dbReference type="NCBIfam" id="TIGR00329">
    <property type="entry name" value="gcp_kae1"/>
    <property type="match status" value="1"/>
</dbReference>
<dbReference type="EC" id="2.3.1.234" evidence="8"/>
<dbReference type="EMBL" id="CP012333">
    <property type="protein sequence ID" value="AKU96746.1"/>
    <property type="molecule type" value="Genomic_DNA"/>
</dbReference>
<dbReference type="NCBIfam" id="TIGR03723">
    <property type="entry name" value="T6A_TsaD_YgjD"/>
    <property type="match status" value="1"/>
</dbReference>
<keyword evidence="3 8" id="KW-0819">tRNA processing</keyword>
<dbReference type="InterPro" id="IPR043129">
    <property type="entry name" value="ATPase_NBD"/>
</dbReference>
<dbReference type="PANTHER" id="PTHR11735:SF6">
    <property type="entry name" value="TRNA N6-ADENOSINE THREONYLCARBAMOYLTRANSFERASE, MITOCHONDRIAL"/>
    <property type="match status" value="1"/>
</dbReference>
<evidence type="ECO:0000313" key="11">
    <source>
        <dbReference type="Proteomes" id="UP000064967"/>
    </source>
</evidence>
<evidence type="ECO:0000259" key="9">
    <source>
        <dbReference type="Pfam" id="PF00814"/>
    </source>
</evidence>
<dbReference type="InterPro" id="IPR017861">
    <property type="entry name" value="KAE1/TsaD"/>
</dbReference>